<dbReference type="EMBL" id="AM285302">
    <property type="protein sequence ID" value="CAK98379.1"/>
    <property type="molecule type" value="Genomic_DNA"/>
</dbReference>
<name>Q14Q50_SPICI</name>
<accession>Q14Q50</accession>
<reference evidence="1" key="1">
    <citation type="journal article" date="2010" name="Appl. Environ. Microbiol.">
        <title>Partial chromosome sequence of Spiroplasma citri reveals extensive viral invasion and important gene decay.</title>
        <authorList>
            <person name="Carle P."/>
            <person name="Saillard C."/>
            <person name="Carrere N."/>
            <person name="Carrere S."/>
            <person name="Duret S."/>
            <person name="Eveillard S."/>
            <person name="Gaurivaud P."/>
            <person name="Gourgues G."/>
            <person name="Gouzy J."/>
            <person name="Salar P."/>
            <person name="Verdin E."/>
            <person name="Breton M."/>
            <person name="Blanchard A."/>
            <person name="Laigret F."/>
            <person name="Bove J.M."/>
            <person name="Renaudin J."/>
            <person name="Foissac X."/>
        </authorList>
    </citation>
    <scope>NUCLEOTIDE SEQUENCE</scope>
    <source>
        <strain evidence="1">GII3-3X</strain>
    </source>
</reference>
<evidence type="ECO:0000313" key="1">
    <source>
        <dbReference type="EMBL" id="CAK98379.1"/>
    </source>
</evidence>
<dbReference type="RefSeq" id="WP_277945245.1">
    <property type="nucleotide sequence ID" value="NZ_CP096807.1"/>
</dbReference>
<dbReference type="AlphaFoldDB" id="Q14Q50"/>
<gene>
    <name evidence="1" type="ORF">SPICI01B_132</name>
</gene>
<sequence length="74" mass="8466">MWYNAHNEILAFWSGSANFSTNGLGLAPKKDHSFREILFEMSLSERDWKNDLICNVVGAFKTPPSQRIKNFCAN</sequence>
<organism evidence="1">
    <name type="scientific">Spiroplasma citri</name>
    <dbReference type="NCBI Taxonomy" id="2133"/>
    <lineage>
        <taxon>Bacteria</taxon>
        <taxon>Bacillati</taxon>
        <taxon>Mycoplasmatota</taxon>
        <taxon>Mollicutes</taxon>
        <taxon>Entomoplasmatales</taxon>
        <taxon>Spiroplasmataceae</taxon>
        <taxon>Spiroplasma</taxon>
    </lineage>
</organism>
<protein>
    <submittedName>
        <fullName evidence="1">Uncharacterized protein</fullName>
    </submittedName>
</protein>
<proteinExistence type="predicted"/>